<comment type="caution">
    <text evidence="2">The sequence shown here is derived from an EMBL/GenBank/DDBJ whole genome shotgun (WGS) entry which is preliminary data.</text>
</comment>
<name>A0A6M0CI21_9FLAO</name>
<dbReference type="RefSeq" id="WP_164032086.1">
    <property type="nucleotide sequence ID" value="NZ_JAABOQ010000004.1"/>
</dbReference>
<protein>
    <submittedName>
        <fullName evidence="2">Antibiotic biosynthesis monooxygenase</fullName>
    </submittedName>
</protein>
<keyword evidence="2" id="KW-0503">Monooxygenase</keyword>
<dbReference type="Proteomes" id="UP000474296">
    <property type="component" value="Unassembled WGS sequence"/>
</dbReference>
<accession>A0A6M0CI21</accession>
<gene>
    <name evidence="2" type="ORF">GWK10_09785</name>
</gene>
<keyword evidence="3" id="KW-1185">Reference proteome</keyword>
<dbReference type="InterPro" id="IPR007138">
    <property type="entry name" value="ABM_dom"/>
</dbReference>
<feature type="domain" description="ABM" evidence="1">
    <location>
        <begin position="2"/>
        <end position="97"/>
    </location>
</feature>
<evidence type="ECO:0000313" key="3">
    <source>
        <dbReference type="Proteomes" id="UP000474296"/>
    </source>
</evidence>
<dbReference type="Gene3D" id="3.30.70.100">
    <property type="match status" value="1"/>
</dbReference>
<dbReference type="SUPFAM" id="SSF54909">
    <property type="entry name" value="Dimeric alpha+beta barrel"/>
    <property type="match status" value="1"/>
</dbReference>
<dbReference type="GO" id="GO:0004497">
    <property type="term" value="F:monooxygenase activity"/>
    <property type="evidence" value="ECO:0007669"/>
    <property type="project" value="UniProtKB-KW"/>
</dbReference>
<evidence type="ECO:0000259" key="1">
    <source>
        <dbReference type="PROSITE" id="PS51725"/>
    </source>
</evidence>
<organism evidence="2 3">
    <name type="scientific">Spongiivirga citrea</name>
    <dbReference type="NCBI Taxonomy" id="1481457"/>
    <lineage>
        <taxon>Bacteria</taxon>
        <taxon>Pseudomonadati</taxon>
        <taxon>Bacteroidota</taxon>
        <taxon>Flavobacteriia</taxon>
        <taxon>Flavobacteriales</taxon>
        <taxon>Flavobacteriaceae</taxon>
        <taxon>Spongiivirga</taxon>
    </lineage>
</organism>
<keyword evidence="2" id="KW-0560">Oxidoreductase</keyword>
<sequence>MLVRIVKMSFDPEKTDDFIEIFNNSKSKIRGFKGCEHLELYRDKKTPYIFFTYSYWQSEDHLNAYRNSDYFGIVWKATKALFNNKPEAWSVDRLYKVDNPQAE</sequence>
<proteinExistence type="predicted"/>
<dbReference type="Pfam" id="PF03992">
    <property type="entry name" value="ABM"/>
    <property type="match status" value="1"/>
</dbReference>
<dbReference type="InterPro" id="IPR011008">
    <property type="entry name" value="Dimeric_a/b-barrel"/>
</dbReference>
<dbReference type="PROSITE" id="PS51725">
    <property type="entry name" value="ABM"/>
    <property type="match status" value="1"/>
</dbReference>
<evidence type="ECO:0000313" key="2">
    <source>
        <dbReference type="EMBL" id="NER17501.1"/>
    </source>
</evidence>
<dbReference type="AlphaFoldDB" id="A0A6M0CI21"/>
<dbReference type="EMBL" id="JAABOQ010000004">
    <property type="protein sequence ID" value="NER17501.1"/>
    <property type="molecule type" value="Genomic_DNA"/>
</dbReference>
<reference evidence="2 3" key="1">
    <citation type="submission" date="2020-01" db="EMBL/GenBank/DDBJ databases">
        <title>Spongiivirga citrea KCTC 32990T.</title>
        <authorList>
            <person name="Wang G."/>
        </authorList>
    </citation>
    <scope>NUCLEOTIDE SEQUENCE [LARGE SCALE GENOMIC DNA]</scope>
    <source>
        <strain evidence="2 3">KCTC 32990</strain>
    </source>
</reference>